<protein>
    <submittedName>
        <fullName evidence="2">Uncharacterized protein</fullName>
    </submittedName>
</protein>
<proteinExistence type="predicted"/>
<keyword evidence="1" id="KW-1133">Transmembrane helix</keyword>
<evidence type="ECO:0000313" key="3">
    <source>
        <dbReference type="Proteomes" id="UP001159405"/>
    </source>
</evidence>
<reference evidence="2 3" key="1">
    <citation type="submission" date="2022-05" db="EMBL/GenBank/DDBJ databases">
        <authorList>
            <consortium name="Genoscope - CEA"/>
            <person name="William W."/>
        </authorList>
    </citation>
    <scope>NUCLEOTIDE SEQUENCE [LARGE SCALE GENOMIC DNA]</scope>
</reference>
<evidence type="ECO:0000256" key="1">
    <source>
        <dbReference type="SAM" id="Phobius"/>
    </source>
</evidence>
<organism evidence="2 3">
    <name type="scientific">Porites lobata</name>
    <dbReference type="NCBI Taxonomy" id="104759"/>
    <lineage>
        <taxon>Eukaryota</taxon>
        <taxon>Metazoa</taxon>
        <taxon>Cnidaria</taxon>
        <taxon>Anthozoa</taxon>
        <taxon>Hexacorallia</taxon>
        <taxon>Scleractinia</taxon>
        <taxon>Fungiina</taxon>
        <taxon>Poritidae</taxon>
        <taxon>Porites</taxon>
    </lineage>
</organism>
<comment type="caution">
    <text evidence="2">The sequence shown here is derived from an EMBL/GenBank/DDBJ whole genome shotgun (WGS) entry which is preliminary data.</text>
</comment>
<keyword evidence="1" id="KW-0472">Membrane</keyword>
<sequence>MKQYVYPFLCATLPALVTCLGLLMPMVFMSVFCTDKATCLLRWVVTNAFPSCIIKKKDNGLTRWFFGDIDLTTSEELLSKVLFSLFALFLLLFFVASNLFWSTLLLDITTSCKPNDHTIECFNNDVKENVKFWKAFARLNDDPIDCNSAEFKNGSADVTCYQIVFNIGAACGAGYGAFKLAVIILNTATTLMMLHQRSRSVKRTRIIIGLSLIAIYVAFVVSGVVESKRGSAIVKPDSQGVVFVLQLQMLFFLGIIFVFFVPWKELVTLRNNMHLYEPIV</sequence>
<feature type="transmembrane region" description="Helical" evidence="1">
    <location>
        <begin position="81"/>
        <end position="101"/>
    </location>
</feature>
<name>A0ABN8PJJ8_9CNID</name>
<evidence type="ECO:0000313" key="2">
    <source>
        <dbReference type="EMBL" id="CAH3145184.1"/>
    </source>
</evidence>
<feature type="transmembrane region" description="Helical" evidence="1">
    <location>
        <begin position="6"/>
        <end position="32"/>
    </location>
</feature>
<feature type="transmembrane region" description="Helical" evidence="1">
    <location>
        <begin position="206"/>
        <end position="225"/>
    </location>
</feature>
<feature type="transmembrane region" description="Helical" evidence="1">
    <location>
        <begin position="245"/>
        <end position="263"/>
    </location>
</feature>
<dbReference type="EMBL" id="CALNXK010000075">
    <property type="protein sequence ID" value="CAH3145184.1"/>
    <property type="molecule type" value="Genomic_DNA"/>
</dbReference>
<keyword evidence="1" id="KW-0812">Transmembrane</keyword>
<keyword evidence="3" id="KW-1185">Reference proteome</keyword>
<dbReference type="Proteomes" id="UP001159405">
    <property type="component" value="Unassembled WGS sequence"/>
</dbReference>
<gene>
    <name evidence="2" type="ORF">PLOB_00044398</name>
</gene>
<feature type="transmembrane region" description="Helical" evidence="1">
    <location>
        <begin position="163"/>
        <end position="185"/>
    </location>
</feature>
<accession>A0ABN8PJJ8</accession>